<accession>A0ABX1ETN9</accession>
<evidence type="ECO:0000313" key="3">
    <source>
        <dbReference type="Proteomes" id="UP000765160"/>
    </source>
</evidence>
<dbReference type="EMBL" id="JAAVTX010000001">
    <property type="protein sequence ID" value="NKE43996.1"/>
    <property type="molecule type" value="Genomic_DNA"/>
</dbReference>
<feature type="transmembrane region" description="Helical" evidence="1">
    <location>
        <begin position="418"/>
        <end position="436"/>
    </location>
</feature>
<reference evidence="2 3" key="1">
    <citation type="submission" date="2020-03" db="EMBL/GenBank/DDBJ databases">
        <title>Roseomonas selenitidurans sp. nov. isolated from soil.</title>
        <authorList>
            <person name="Liu H."/>
        </authorList>
    </citation>
    <scope>NUCLEOTIDE SEQUENCE [LARGE SCALE GENOMIC DNA]</scope>
    <source>
        <strain evidence="2 3">JCM 15073</strain>
    </source>
</reference>
<comment type="caution">
    <text evidence="2">The sequence shown here is derived from an EMBL/GenBank/DDBJ whole genome shotgun (WGS) entry which is preliminary data.</text>
</comment>
<name>A0ABX1ETN9_9PROT</name>
<evidence type="ECO:0000313" key="2">
    <source>
        <dbReference type="EMBL" id="NKE43996.1"/>
    </source>
</evidence>
<keyword evidence="3" id="KW-1185">Reference proteome</keyword>
<organism evidence="2 3">
    <name type="scientific">Falsiroseomonas frigidaquae</name>
    <dbReference type="NCBI Taxonomy" id="487318"/>
    <lineage>
        <taxon>Bacteria</taxon>
        <taxon>Pseudomonadati</taxon>
        <taxon>Pseudomonadota</taxon>
        <taxon>Alphaproteobacteria</taxon>
        <taxon>Acetobacterales</taxon>
        <taxon>Roseomonadaceae</taxon>
        <taxon>Falsiroseomonas</taxon>
    </lineage>
</organism>
<proteinExistence type="predicted"/>
<protein>
    <recommendedName>
        <fullName evidence="4">Membrane-associated oxidoreductase</fullName>
    </recommendedName>
</protein>
<dbReference type="Proteomes" id="UP000765160">
    <property type="component" value="Unassembled WGS sequence"/>
</dbReference>
<keyword evidence="1" id="KW-0812">Transmembrane</keyword>
<gene>
    <name evidence="2" type="ORF">HB662_04355</name>
</gene>
<sequence>MGFCLADFHPLLPAEQEMIATLRSGDFDRLGSEAAGSLPEAEDATRAVRADLLRFLLLGGEEGARPHEKGIRVQGAWVTGTLDLEGCRIPRDIGLKKCRFDAAPILRSAILDSVFLDGSILPGLRAERIEARGTISLRGAVIAGEVLVEGGRIGGNLDCNGIVIDATGDHAIQAEDLDASSVLLRGAVIAGSIRLSGARLSGDLDAFNLRVTSDDKPAIDAGAVETRGDVVLRAARVEGTLRLVSARIGSDLILQNAMLSNAAKVALELNNAVVTGVLLLNGRARVSGVLDLTGATIGTIHDTIAAWPTTGDLLLNRCQYQAIVEGPVDARTRIGWLALQDPERWGEDFWPQPYEQLAKVFRDLGHDEDARRVLIAKERLQRSARRRRAPNRALRFLLGVTDGVLAVTLLYGRQPLLVFAWLFFFWLMGVGAFQHAERIRAIMPNSPVVLRSLEWTLCGLDHSQARFLITTRQEMNGLAAAGQTQLDCFKDQFEASGYPAFNPWMFSLETLFPVLEVGQKAYWRPDSSQRGGAVVMAFFYFQSLIGWALSLLAVAGFSGLVKSR</sequence>
<keyword evidence="1" id="KW-0472">Membrane</keyword>
<evidence type="ECO:0000256" key="1">
    <source>
        <dbReference type="SAM" id="Phobius"/>
    </source>
</evidence>
<keyword evidence="1" id="KW-1133">Transmembrane helix</keyword>
<evidence type="ECO:0008006" key="4">
    <source>
        <dbReference type="Google" id="ProtNLM"/>
    </source>
</evidence>
<feature type="transmembrane region" description="Helical" evidence="1">
    <location>
        <begin position="533"/>
        <end position="561"/>
    </location>
</feature>